<evidence type="ECO:0000313" key="2">
    <source>
        <dbReference type="Proteomes" id="UP000815677"/>
    </source>
</evidence>
<reference evidence="1" key="1">
    <citation type="submission" date="2014-09" db="EMBL/GenBank/DDBJ databases">
        <title>Genome sequence of the luminous mushroom Mycena chlorophos for searching fungal bioluminescence genes.</title>
        <authorList>
            <person name="Tanaka Y."/>
            <person name="Kasuga D."/>
            <person name="Oba Y."/>
            <person name="Hase S."/>
            <person name="Sato K."/>
            <person name="Oba Y."/>
            <person name="Sakakibara Y."/>
        </authorList>
    </citation>
    <scope>NUCLEOTIDE SEQUENCE</scope>
</reference>
<dbReference type="InterPro" id="IPR027417">
    <property type="entry name" value="P-loop_NTPase"/>
</dbReference>
<name>A0ABQ0MBC6_MYCCL</name>
<dbReference type="SUPFAM" id="SSF52540">
    <property type="entry name" value="P-loop containing nucleoside triphosphate hydrolases"/>
    <property type="match status" value="1"/>
</dbReference>
<gene>
    <name evidence="1" type="ORF">MCHLO_16650</name>
</gene>
<organism evidence="1 2">
    <name type="scientific">Mycena chlorophos</name>
    <name type="common">Agaric fungus</name>
    <name type="synonym">Agaricus chlorophos</name>
    <dbReference type="NCBI Taxonomy" id="658473"/>
    <lineage>
        <taxon>Eukaryota</taxon>
        <taxon>Fungi</taxon>
        <taxon>Dikarya</taxon>
        <taxon>Basidiomycota</taxon>
        <taxon>Agaricomycotina</taxon>
        <taxon>Agaricomycetes</taxon>
        <taxon>Agaricomycetidae</taxon>
        <taxon>Agaricales</taxon>
        <taxon>Marasmiineae</taxon>
        <taxon>Mycenaceae</taxon>
        <taxon>Mycena</taxon>
    </lineage>
</organism>
<accession>A0ABQ0MBC6</accession>
<proteinExistence type="predicted"/>
<sequence>MAVQGSAAIPPSPPLEPTLDCPLLDSFHVLVAGAKDVGKTRLVHHILRSSSCSQISSHPVDGWDEFPGLTSMRHPQFIFHELGYTQTPRDASDERAPMGIPKLEHFCQSNKSQLLSHQVHAIWFCARIPFEDSPSAFSPAELEFLQRHPLLEVPIVLVFTQFDDLVSQMEEELSLPDNSSDDAAEQLTLQRAHVKFEETCLKDLLHVSPTIPYFKTSGLQEDNLPIASQRTLDNLIQLTRDLSQDYVDGVRQSSPEARTLRLASAESHREESATRAVNTYFDILFGIMAIYSFDARFDKLHRDLTRGWTLDDPHMVSEIYAHMHIV</sequence>
<dbReference type="Proteomes" id="UP000815677">
    <property type="component" value="Unassembled WGS sequence"/>
</dbReference>
<protein>
    <recommendedName>
        <fullName evidence="3">G domain-containing protein</fullName>
    </recommendedName>
</protein>
<evidence type="ECO:0008006" key="3">
    <source>
        <dbReference type="Google" id="ProtNLM"/>
    </source>
</evidence>
<keyword evidence="2" id="KW-1185">Reference proteome</keyword>
<evidence type="ECO:0000313" key="1">
    <source>
        <dbReference type="EMBL" id="GAT60522.1"/>
    </source>
</evidence>
<dbReference type="EMBL" id="DF849951">
    <property type="protein sequence ID" value="GAT60522.1"/>
    <property type="molecule type" value="Genomic_DNA"/>
</dbReference>